<sequence>MRTTGEVGRFMEGCRIPDGGRQDFSRIILSLCLCVYADNQKTVNRPPVSPNPFQKFHRISTSGRPISSSSLSLSFSSHFRRFPQLCSALRSSDIATSHTLEYA</sequence>
<protein>
    <submittedName>
        <fullName evidence="1">Uncharacterized protein</fullName>
    </submittedName>
</protein>
<evidence type="ECO:0000313" key="1">
    <source>
        <dbReference type="EMBL" id="KAI3691623.1"/>
    </source>
</evidence>
<dbReference type="EMBL" id="CM042057">
    <property type="protein sequence ID" value="KAI3691623.1"/>
    <property type="molecule type" value="Genomic_DNA"/>
</dbReference>
<proteinExistence type="predicted"/>
<comment type="caution">
    <text evidence="1">The sequence shown here is derived from an EMBL/GenBank/DDBJ whole genome shotgun (WGS) entry which is preliminary data.</text>
</comment>
<dbReference type="Proteomes" id="UP001055879">
    <property type="component" value="Linkage Group LG11"/>
</dbReference>
<gene>
    <name evidence="1" type="ORF">L6452_31421</name>
</gene>
<reference evidence="2" key="1">
    <citation type="journal article" date="2022" name="Mol. Ecol. Resour.">
        <title>The genomes of chicory, endive, great burdock and yacon provide insights into Asteraceae palaeo-polyploidization history and plant inulin production.</title>
        <authorList>
            <person name="Fan W."/>
            <person name="Wang S."/>
            <person name="Wang H."/>
            <person name="Wang A."/>
            <person name="Jiang F."/>
            <person name="Liu H."/>
            <person name="Zhao H."/>
            <person name="Xu D."/>
            <person name="Zhang Y."/>
        </authorList>
    </citation>
    <scope>NUCLEOTIDE SEQUENCE [LARGE SCALE GENOMIC DNA]</scope>
    <source>
        <strain evidence="2">cv. Niubang</strain>
    </source>
</reference>
<reference evidence="1 2" key="2">
    <citation type="journal article" date="2022" name="Mol. Ecol. Resour.">
        <title>The genomes of chicory, endive, great burdock and yacon provide insights into Asteraceae paleo-polyploidization history and plant inulin production.</title>
        <authorList>
            <person name="Fan W."/>
            <person name="Wang S."/>
            <person name="Wang H."/>
            <person name="Wang A."/>
            <person name="Jiang F."/>
            <person name="Liu H."/>
            <person name="Zhao H."/>
            <person name="Xu D."/>
            <person name="Zhang Y."/>
        </authorList>
    </citation>
    <scope>NUCLEOTIDE SEQUENCE [LARGE SCALE GENOMIC DNA]</scope>
    <source>
        <strain evidence="2">cv. Niubang</strain>
    </source>
</reference>
<name>A0ACB8Z2N5_ARCLA</name>
<organism evidence="1 2">
    <name type="scientific">Arctium lappa</name>
    <name type="common">Greater burdock</name>
    <name type="synonym">Lappa major</name>
    <dbReference type="NCBI Taxonomy" id="4217"/>
    <lineage>
        <taxon>Eukaryota</taxon>
        <taxon>Viridiplantae</taxon>
        <taxon>Streptophyta</taxon>
        <taxon>Embryophyta</taxon>
        <taxon>Tracheophyta</taxon>
        <taxon>Spermatophyta</taxon>
        <taxon>Magnoliopsida</taxon>
        <taxon>eudicotyledons</taxon>
        <taxon>Gunneridae</taxon>
        <taxon>Pentapetalae</taxon>
        <taxon>asterids</taxon>
        <taxon>campanulids</taxon>
        <taxon>Asterales</taxon>
        <taxon>Asteraceae</taxon>
        <taxon>Carduoideae</taxon>
        <taxon>Cardueae</taxon>
        <taxon>Arctiinae</taxon>
        <taxon>Arctium</taxon>
    </lineage>
</organism>
<keyword evidence="2" id="KW-1185">Reference proteome</keyword>
<accession>A0ACB8Z2N5</accession>
<evidence type="ECO:0000313" key="2">
    <source>
        <dbReference type="Proteomes" id="UP001055879"/>
    </source>
</evidence>